<feature type="compositionally biased region" description="Polar residues" evidence="9">
    <location>
        <begin position="181"/>
        <end position="193"/>
    </location>
</feature>
<organism evidence="12 13">
    <name type="scientific">Ambrosiozyma monospora</name>
    <name type="common">Yeast</name>
    <name type="synonym">Endomycopsis monosporus</name>
    <dbReference type="NCBI Taxonomy" id="43982"/>
    <lineage>
        <taxon>Eukaryota</taxon>
        <taxon>Fungi</taxon>
        <taxon>Dikarya</taxon>
        <taxon>Ascomycota</taxon>
        <taxon>Saccharomycotina</taxon>
        <taxon>Pichiomycetes</taxon>
        <taxon>Pichiales</taxon>
        <taxon>Pichiaceae</taxon>
        <taxon>Ambrosiozyma</taxon>
    </lineage>
</organism>
<evidence type="ECO:0000256" key="6">
    <source>
        <dbReference type="ARBA" id="ARBA00022833"/>
    </source>
</evidence>
<evidence type="ECO:0000256" key="8">
    <source>
        <dbReference type="ARBA" id="ARBA00023049"/>
    </source>
</evidence>
<name>A0A9W6Z7G1_AMBMO</name>
<keyword evidence="4" id="KW-0547">Nucleotide-binding</keyword>
<dbReference type="GO" id="GO:0034982">
    <property type="term" value="P:mitochondrial protein processing"/>
    <property type="evidence" value="ECO:0007669"/>
    <property type="project" value="TreeGrafter"/>
</dbReference>
<dbReference type="GO" id="GO:0004222">
    <property type="term" value="F:metalloendopeptidase activity"/>
    <property type="evidence" value="ECO:0007669"/>
    <property type="project" value="InterPro"/>
</dbReference>
<keyword evidence="5" id="KW-0378">Hydrolase</keyword>
<protein>
    <submittedName>
        <fullName evidence="12">Unnamed protein product</fullName>
    </submittedName>
</protein>
<evidence type="ECO:0000256" key="2">
    <source>
        <dbReference type="ARBA" id="ARBA00022670"/>
    </source>
</evidence>
<evidence type="ECO:0000259" key="11">
    <source>
        <dbReference type="Pfam" id="PF06480"/>
    </source>
</evidence>
<feature type="domain" description="Peptidase M41 FtsH extracellular" evidence="11">
    <location>
        <begin position="357"/>
        <end position="455"/>
    </location>
</feature>
<sequence length="473" mass="53631">MNDAVNRLFDAYHMEDAGMGIGFGPTILTKYAKYLSINYTPEESRAIFTWIGSYQVLKKAEKFNMPNLKPSPDSPFSEKHYESFFNEWLMIRQNDSLTEEQKKDYYETLFDSYRLSEPESEGDMNLFMKFIALRGDGYANEFVNQFTKYTVRKGFSSALNFFGLSKHKSTPPPPPPPPPSSNESNTFFQNSSAEESSKINESQSSKSTSQEISLSDEAISSLLKEVKSIYSNTASKEDQDKEVTLLISHLGPLNITKLQGAIMKDDVDEKMKLETLFRLNKVVVSVMNQSHTDTTQQPKDHSHSQAKSNTFTSNTSQSTGNQNSKNSQSKNEANKKSSKKESADKNAFIIELSPITLLAIFAVPFVFFFFFNREGLKKELTFQDFERDFLRRKLVSKLIVVNDSSVLVGLNEAGVSQALQEHVLEYFFTIGSVKKFEEKLKKAQEEAGIPEESRVPVIYSHPTPVMQVQEIQC</sequence>
<proteinExistence type="predicted"/>
<keyword evidence="7" id="KW-0067">ATP-binding</keyword>
<evidence type="ECO:0000313" key="12">
    <source>
        <dbReference type="EMBL" id="GMG56001.1"/>
    </source>
</evidence>
<keyword evidence="13" id="KW-1185">Reference proteome</keyword>
<dbReference type="GO" id="GO:0004176">
    <property type="term" value="F:ATP-dependent peptidase activity"/>
    <property type="evidence" value="ECO:0007669"/>
    <property type="project" value="InterPro"/>
</dbReference>
<evidence type="ECO:0000256" key="7">
    <source>
        <dbReference type="ARBA" id="ARBA00022840"/>
    </source>
</evidence>
<dbReference type="PANTHER" id="PTHR43655:SF2">
    <property type="entry name" value="AFG3 LIKE MATRIX AAA PEPTIDASE SUBUNIT 2, ISOFORM A"/>
    <property type="match status" value="1"/>
</dbReference>
<keyword evidence="10" id="KW-0472">Membrane</keyword>
<dbReference type="InterPro" id="IPR050928">
    <property type="entry name" value="ATP-dep_Zn_Metalloprotease"/>
</dbReference>
<feature type="region of interest" description="Disordered" evidence="9">
    <location>
        <begin position="289"/>
        <end position="339"/>
    </location>
</feature>
<dbReference type="OrthoDB" id="1413014at2759"/>
<dbReference type="EMBL" id="BSXU01006602">
    <property type="protein sequence ID" value="GMG56001.1"/>
    <property type="molecule type" value="Genomic_DNA"/>
</dbReference>
<keyword evidence="3" id="KW-0479">Metal-binding</keyword>
<feature type="transmembrane region" description="Helical" evidence="10">
    <location>
        <begin position="347"/>
        <end position="371"/>
    </location>
</feature>
<dbReference type="PANTHER" id="PTHR43655">
    <property type="entry name" value="ATP-DEPENDENT PROTEASE"/>
    <property type="match status" value="1"/>
</dbReference>
<dbReference type="Proteomes" id="UP001165063">
    <property type="component" value="Unassembled WGS sequence"/>
</dbReference>
<dbReference type="GO" id="GO:0005524">
    <property type="term" value="F:ATP binding"/>
    <property type="evidence" value="ECO:0007669"/>
    <property type="project" value="UniProtKB-KW"/>
</dbReference>
<dbReference type="Pfam" id="PF06480">
    <property type="entry name" value="FtsH_ext"/>
    <property type="match status" value="1"/>
</dbReference>
<feature type="region of interest" description="Disordered" evidence="9">
    <location>
        <begin position="166"/>
        <end position="213"/>
    </location>
</feature>
<reference evidence="12" key="1">
    <citation type="submission" date="2023-04" db="EMBL/GenBank/DDBJ databases">
        <title>Ambrosiozyma monospora NBRC 1965.</title>
        <authorList>
            <person name="Ichikawa N."/>
            <person name="Sato H."/>
            <person name="Tonouchi N."/>
        </authorList>
    </citation>
    <scope>NUCLEOTIDE SEQUENCE</scope>
    <source>
        <strain evidence="12">NBRC 1965</strain>
    </source>
</reference>
<evidence type="ECO:0000256" key="1">
    <source>
        <dbReference type="ARBA" id="ARBA00001947"/>
    </source>
</evidence>
<comment type="cofactor">
    <cofactor evidence="1">
        <name>Zn(2+)</name>
        <dbReference type="ChEBI" id="CHEBI:29105"/>
    </cofactor>
</comment>
<evidence type="ECO:0000256" key="9">
    <source>
        <dbReference type="SAM" id="MobiDB-lite"/>
    </source>
</evidence>
<dbReference type="GO" id="GO:0008270">
    <property type="term" value="F:zinc ion binding"/>
    <property type="evidence" value="ECO:0007669"/>
    <property type="project" value="InterPro"/>
</dbReference>
<feature type="compositionally biased region" description="Low complexity" evidence="9">
    <location>
        <begin position="199"/>
        <end position="213"/>
    </location>
</feature>
<evidence type="ECO:0000256" key="5">
    <source>
        <dbReference type="ARBA" id="ARBA00022801"/>
    </source>
</evidence>
<dbReference type="GO" id="GO:0005745">
    <property type="term" value="C:m-AAA complex"/>
    <property type="evidence" value="ECO:0007669"/>
    <property type="project" value="TreeGrafter"/>
</dbReference>
<evidence type="ECO:0000256" key="3">
    <source>
        <dbReference type="ARBA" id="ARBA00022723"/>
    </source>
</evidence>
<evidence type="ECO:0000313" key="13">
    <source>
        <dbReference type="Proteomes" id="UP001165063"/>
    </source>
</evidence>
<evidence type="ECO:0000256" key="10">
    <source>
        <dbReference type="SAM" id="Phobius"/>
    </source>
</evidence>
<gene>
    <name evidence="12" type="ORF">Amon01_000807000</name>
</gene>
<accession>A0A9W6Z7G1</accession>
<feature type="compositionally biased region" description="Pro residues" evidence="9">
    <location>
        <begin position="170"/>
        <end position="180"/>
    </location>
</feature>
<dbReference type="AlphaFoldDB" id="A0A9W6Z7G1"/>
<dbReference type="InterPro" id="IPR011546">
    <property type="entry name" value="Pept_M41_FtsH_extracell"/>
</dbReference>
<evidence type="ECO:0000256" key="4">
    <source>
        <dbReference type="ARBA" id="ARBA00022741"/>
    </source>
</evidence>
<keyword evidence="10" id="KW-0812">Transmembrane</keyword>
<keyword evidence="2" id="KW-0645">Protease</keyword>
<comment type="caution">
    <text evidence="12">The sequence shown here is derived from an EMBL/GenBank/DDBJ whole genome shotgun (WGS) entry which is preliminary data.</text>
</comment>
<keyword evidence="8" id="KW-0482">Metalloprotease</keyword>
<dbReference type="Gene3D" id="3.40.1690.20">
    <property type="match status" value="1"/>
</dbReference>
<keyword evidence="10" id="KW-1133">Transmembrane helix</keyword>
<feature type="compositionally biased region" description="Low complexity" evidence="9">
    <location>
        <begin position="307"/>
        <end position="331"/>
    </location>
</feature>
<keyword evidence="6" id="KW-0862">Zinc</keyword>